<evidence type="ECO:0000313" key="2">
    <source>
        <dbReference type="EMBL" id="CEK98047.1"/>
    </source>
</evidence>
<reference evidence="2" key="1">
    <citation type="submission" date="2014-12" db="EMBL/GenBank/DDBJ databases">
        <title>Insight into the proteome of Arion vulgaris.</title>
        <authorList>
            <person name="Aradska J."/>
            <person name="Bulat T."/>
            <person name="Smidak R."/>
            <person name="Sarate P."/>
            <person name="Gangsoo J."/>
            <person name="Sialana F."/>
            <person name="Bilban M."/>
            <person name="Lubec G."/>
        </authorList>
    </citation>
    <scope>NUCLEOTIDE SEQUENCE</scope>
    <source>
        <tissue evidence="2">Skin</tissue>
    </source>
</reference>
<name>A0A0B7BYN7_9EUPU</name>
<feature type="compositionally biased region" description="Polar residues" evidence="1">
    <location>
        <begin position="57"/>
        <end position="66"/>
    </location>
</feature>
<feature type="region of interest" description="Disordered" evidence="1">
    <location>
        <begin position="57"/>
        <end position="83"/>
    </location>
</feature>
<sequence length="83" mass="8800">ADDDELQINDDYYGNLDGGADNSSTGITSPESDILLGTASCLEDDLRPEQLKPKLFSMSSEETCSPDSLPPGTVAATFSSKVR</sequence>
<feature type="non-terminal residue" evidence="2">
    <location>
        <position position="83"/>
    </location>
</feature>
<dbReference type="EMBL" id="HACG01051176">
    <property type="protein sequence ID" value="CEK98047.1"/>
    <property type="molecule type" value="Transcribed_RNA"/>
</dbReference>
<dbReference type="AlphaFoldDB" id="A0A0B7BYN7"/>
<gene>
    <name evidence="2" type="primary">ORF217628</name>
</gene>
<feature type="region of interest" description="Disordered" evidence="1">
    <location>
        <begin position="1"/>
        <end position="31"/>
    </location>
</feature>
<protein>
    <submittedName>
        <fullName evidence="2">Uncharacterized protein</fullName>
    </submittedName>
</protein>
<evidence type="ECO:0000256" key="1">
    <source>
        <dbReference type="SAM" id="MobiDB-lite"/>
    </source>
</evidence>
<proteinExistence type="predicted"/>
<feature type="non-terminal residue" evidence="2">
    <location>
        <position position="1"/>
    </location>
</feature>
<accession>A0A0B7BYN7</accession>
<feature type="compositionally biased region" description="Polar residues" evidence="1">
    <location>
        <begin position="21"/>
        <end position="31"/>
    </location>
</feature>
<organism evidence="2">
    <name type="scientific">Arion vulgaris</name>
    <dbReference type="NCBI Taxonomy" id="1028688"/>
    <lineage>
        <taxon>Eukaryota</taxon>
        <taxon>Metazoa</taxon>
        <taxon>Spiralia</taxon>
        <taxon>Lophotrochozoa</taxon>
        <taxon>Mollusca</taxon>
        <taxon>Gastropoda</taxon>
        <taxon>Heterobranchia</taxon>
        <taxon>Euthyneura</taxon>
        <taxon>Panpulmonata</taxon>
        <taxon>Eupulmonata</taxon>
        <taxon>Stylommatophora</taxon>
        <taxon>Helicina</taxon>
        <taxon>Arionoidea</taxon>
        <taxon>Arionidae</taxon>
        <taxon>Arion</taxon>
    </lineage>
</organism>